<comment type="caution">
    <text evidence="1">The sequence shown here is derived from an EMBL/GenBank/DDBJ whole genome shotgun (WGS) entry which is preliminary data.</text>
</comment>
<protein>
    <submittedName>
        <fullName evidence="1">Uncharacterized protein</fullName>
    </submittedName>
</protein>
<keyword evidence="2" id="KW-1185">Reference proteome</keyword>
<proteinExistence type="predicted"/>
<sequence>MNKNDVEVKLKLSDKLYNEIVRKKTIKLRLIGETDDGKSSFKQTNLMISENNRSDVYINGTSRIYGYDRINKENNQNIDESVKNTKLQ</sequence>
<reference evidence="1 2" key="1">
    <citation type="journal article" date="2019" name="PLoS Negl. Trop. Dis.">
        <title>Whole genome sequencing of Entamoeba nuttalli reveals mammalian host-related molecular signatures and a novel octapeptide-repeat surface protein.</title>
        <authorList>
            <person name="Tanaka M."/>
            <person name="Makiuchi T."/>
            <person name="Komiyama T."/>
            <person name="Shiina T."/>
            <person name="Osaki K."/>
            <person name="Tachibana H."/>
        </authorList>
    </citation>
    <scope>NUCLEOTIDE SEQUENCE [LARGE SCALE GENOMIC DNA]</scope>
    <source>
        <strain evidence="1 2">P19-061405</strain>
    </source>
</reference>
<evidence type="ECO:0000313" key="2">
    <source>
        <dbReference type="Proteomes" id="UP001628156"/>
    </source>
</evidence>
<dbReference type="Proteomes" id="UP001628156">
    <property type="component" value="Unassembled WGS sequence"/>
</dbReference>
<gene>
    <name evidence="1" type="ORF">ENUP19_0099G0005</name>
</gene>
<dbReference type="EMBL" id="BAAFRS010000099">
    <property type="protein sequence ID" value="GAB1222215.1"/>
    <property type="molecule type" value="Genomic_DNA"/>
</dbReference>
<organism evidence="1 2">
    <name type="scientific">Entamoeba nuttalli</name>
    <dbReference type="NCBI Taxonomy" id="412467"/>
    <lineage>
        <taxon>Eukaryota</taxon>
        <taxon>Amoebozoa</taxon>
        <taxon>Evosea</taxon>
        <taxon>Archamoebae</taxon>
        <taxon>Mastigamoebida</taxon>
        <taxon>Entamoebidae</taxon>
        <taxon>Entamoeba</taxon>
    </lineage>
</organism>
<evidence type="ECO:0000313" key="1">
    <source>
        <dbReference type="EMBL" id="GAB1222215.1"/>
    </source>
</evidence>
<name>A0ABQ0DH96_9EUKA</name>
<accession>A0ABQ0DH96</accession>